<dbReference type="EMBL" id="CAVMBE010000013">
    <property type="protein sequence ID" value="CAK3924817.1"/>
    <property type="molecule type" value="Genomic_DNA"/>
</dbReference>
<protein>
    <submittedName>
        <fullName evidence="1">Uncharacterized protein</fullName>
    </submittedName>
</protein>
<comment type="caution">
    <text evidence="1">The sequence shown here is derived from an EMBL/GenBank/DDBJ whole genome shotgun (WGS) entry which is preliminary data.</text>
</comment>
<organism evidence="1 2">
    <name type="scientific">Lecanosticta acicola</name>
    <dbReference type="NCBI Taxonomy" id="111012"/>
    <lineage>
        <taxon>Eukaryota</taxon>
        <taxon>Fungi</taxon>
        <taxon>Dikarya</taxon>
        <taxon>Ascomycota</taxon>
        <taxon>Pezizomycotina</taxon>
        <taxon>Dothideomycetes</taxon>
        <taxon>Dothideomycetidae</taxon>
        <taxon>Mycosphaerellales</taxon>
        <taxon>Mycosphaerellaceae</taxon>
        <taxon>Lecanosticta</taxon>
    </lineage>
</organism>
<proteinExistence type="predicted"/>
<evidence type="ECO:0000313" key="1">
    <source>
        <dbReference type="EMBL" id="CAK3924817.1"/>
    </source>
</evidence>
<reference evidence="1" key="1">
    <citation type="submission" date="2023-11" db="EMBL/GenBank/DDBJ databases">
        <authorList>
            <person name="Alioto T."/>
            <person name="Alioto T."/>
            <person name="Gomez Garrido J."/>
        </authorList>
    </citation>
    <scope>NUCLEOTIDE SEQUENCE</scope>
</reference>
<dbReference type="AlphaFoldDB" id="A0AAI8YVP8"/>
<dbReference type="Proteomes" id="UP001296104">
    <property type="component" value="Unassembled WGS sequence"/>
</dbReference>
<name>A0AAI8YVP8_9PEZI</name>
<gene>
    <name evidence="1" type="ORF">LECACI_7A002835</name>
</gene>
<keyword evidence="2" id="KW-1185">Reference proteome</keyword>
<sequence>MSSDQVPTLRERLEKLPQELYNEIYNWTFTANTRNRDIDRGRQETFIAPDSGTLLQVDHLSRQQFAASYYGGEHVVFVAHDSNANVGSWRRWLQTVPAEHRHMIRELRIIWPCTQSSASDVLDYYDRRGKRYRALATLLFGGQVADRLRFGYSEE</sequence>
<evidence type="ECO:0000313" key="2">
    <source>
        <dbReference type="Proteomes" id="UP001296104"/>
    </source>
</evidence>
<accession>A0AAI8YVP8</accession>